<evidence type="ECO:0000313" key="14">
    <source>
        <dbReference type="EMBL" id="SMC55454.1"/>
    </source>
</evidence>
<reference evidence="14 15" key="1">
    <citation type="submission" date="2017-04" db="EMBL/GenBank/DDBJ databases">
        <authorList>
            <person name="Afonso C.L."/>
            <person name="Miller P.J."/>
            <person name="Scott M.A."/>
            <person name="Spackman E."/>
            <person name="Goraichik I."/>
            <person name="Dimitrov K.M."/>
            <person name="Suarez D.L."/>
            <person name="Swayne D.E."/>
        </authorList>
    </citation>
    <scope>NUCLEOTIDE SEQUENCE [LARGE SCALE GENOMIC DNA]</scope>
    <source>
        <strain evidence="14 15">DSM 3385</strain>
    </source>
</reference>
<dbReference type="STRING" id="1121400.SAMN02746065_10496"/>
<evidence type="ECO:0000256" key="2">
    <source>
        <dbReference type="ARBA" id="ARBA00022603"/>
    </source>
</evidence>
<name>A0A1W2A445_9BACT</name>
<dbReference type="EMBL" id="FWXY01000004">
    <property type="protein sequence ID" value="SMC55454.1"/>
    <property type="molecule type" value="Genomic_DNA"/>
</dbReference>
<comment type="similarity">
    <text evidence="11">Belongs to the class I-like SAM-binding methyltransferase superfamily. RNA methyltransferase RlmE family.</text>
</comment>
<dbReference type="GO" id="GO:0005737">
    <property type="term" value="C:cytoplasm"/>
    <property type="evidence" value="ECO:0007669"/>
    <property type="project" value="UniProtKB-SubCell"/>
</dbReference>
<feature type="domain" description="Ribosomal RNA methyltransferase FtsJ" evidence="13">
    <location>
        <begin position="27"/>
        <end position="202"/>
    </location>
</feature>
<evidence type="ECO:0000256" key="6">
    <source>
        <dbReference type="ARBA" id="ARBA00038861"/>
    </source>
</evidence>
<sequence>MVRKKNKAKKGSQWADHLTQRAKAENYPARSVYKLMEIQKKFKVLKKGGIVLDLGCAPGSWLIYAARTVGNTGKAHGIDLKAVEVPLPENAVAHVGDIFEMDENIAAPDGKMYDAVVSDMAPATTGRKDIDAARSQALCEAALAKALELLGPGGHFVCKIFQGGDFKVFEKEVQQHFKQHKIFKPESCRKASKEIYIIGLNKK</sequence>
<evidence type="ECO:0000256" key="1">
    <source>
        <dbReference type="ARBA" id="ARBA00022552"/>
    </source>
</evidence>
<evidence type="ECO:0000256" key="9">
    <source>
        <dbReference type="ARBA" id="ARBA00042745"/>
    </source>
</evidence>
<feature type="binding site" evidence="11">
    <location>
        <position position="97"/>
    </location>
    <ligand>
        <name>S-adenosyl-L-methionine</name>
        <dbReference type="ChEBI" id="CHEBI:59789"/>
    </ligand>
</feature>
<evidence type="ECO:0000256" key="3">
    <source>
        <dbReference type="ARBA" id="ARBA00022679"/>
    </source>
</evidence>
<dbReference type="InterPro" id="IPR050082">
    <property type="entry name" value="RNA_methyltr_RlmE"/>
</dbReference>
<organism evidence="14 15">
    <name type="scientific">Desulfocicer vacuolatum DSM 3385</name>
    <dbReference type="NCBI Taxonomy" id="1121400"/>
    <lineage>
        <taxon>Bacteria</taxon>
        <taxon>Pseudomonadati</taxon>
        <taxon>Thermodesulfobacteriota</taxon>
        <taxon>Desulfobacteria</taxon>
        <taxon>Desulfobacterales</taxon>
        <taxon>Desulfobacteraceae</taxon>
        <taxon>Desulfocicer</taxon>
    </lineage>
</organism>
<evidence type="ECO:0000256" key="10">
    <source>
        <dbReference type="ARBA" id="ARBA00048970"/>
    </source>
</evidence>
<dbReference type="GO" id="GO:0008650">
    <property type="term" value="F:rRNA (uridine-2'-O-)-methyltransferase activity"/>
    <property type="evidence" value="ECO:0007669"/>
    <property type="project" value="UniProtKB-UniRule"/>
</dbReference>
<feature type="active site" description="Proton acceptor" evidence="11 12">
    <location>
        <position position="159"/>
    </location>
</feature>
<dbReference type="PANTHER" id="PTHR10920">
    <property type="entry name" value="RIBOSOMAL RNA METHYLTRANSFERASE"/>
    <property type="match status" value="1"/>
</dbReference>
<feature type="binding site" evidence="11">
    <location>
        <position position="61"/>
    </location>
    <ligand>
        <name>S-adenosyl-L-methionine</name>
        <dbReference type="ChEBI" id="CHEBI:59789"/>
    </ligand>
</feature>
<keyword evidence="11" id="KW-0963">Cytoplasm</keyword>
<keyword evidence="15" id="KW-1185">Reference proteome</keyword>
<comment type="catalytic activity">
    <reaction evidence="10 11">
        <text>uridine(2552) in 23S rRNA + S-adenosyl-L-methionine = 2'-O-methyluridine(2552) in 23S rRNA + S-adenosyl-L-homocysteine + H(+)</text>
        <dbReference type="Rhea" id="RHEA:42720"/>
        <dbReference type="Rhea" id="RHEA-COMP:10202"/>
        <dbReference type="Rhea" id="RHEA-COMP:10203"/>
        <dbReference type="ChEBI" id="CHEBI:15378"/>
        <dbReference type="ChEBI" id="CHEBI:57856"/>
        <dbReference type="ChEBI" id="CHEBI:59789"/>
        <dbReference type="ChEBI" id="CHEBI:65315"/>
        <dbReference type="ChEBI" id="CHEBI:74478"/>
        <dbReference type="EC" id="2.1.1.166"/>
    </reaction>
</comment>
<evidence type="ECO:0000256" key="8">
    <source>
        <dbReference type="ARBA" id="ARBA00041995"/>
    </source>
</evidence>
<feature type="binding site" evidence="11">
    <location>
        <position position="59"/>
    </location>
    <ligand>
        <name>S-adenosyl-L-methionine</name>
        <dbReference type="ChEBI" id="CHEBI:59789"/>
    </ligand>
</feature>
<evidence type="ECO:0000256" key="5">
    <source>
        <dbReference type="ARBA" id="ARBA00037569"/>
    </source>
</evidence>
<dbReference type="HAMAP" id="MF_01547">
    <property type="entry name" value="RNA_methyltr_E"/>
    <property type="match status" value="1"/>
</dbReference>
<dbReference type="AlphaFoldDB" id="A0A1W2A445"/>
<dbReference type="SUPFAM" id="SSF53335">
    <property type="entry name" value="S-adenosyl-L-methionine-dependent methyltransferases"/>
    <property type="match status" value="1"/>
</dbReference>
<gene>
    <name evidence="11" type="primary">rlmE</name>
    <name evidence="11" type="synonym">ftsJ</name>
    <name evidence="11" type="synonym">rrmJ</name>
    <name evidence="14" type="ORF">SAMN02746065_10496</name>
</gene>
<dbReference type="EC" id="2.1.1.166" evidence="6 11"/>
<dbReference type="Gene3D" id="3.40.50.150">
    <property type="entry name" value="Vaccinia Virus protein VP39"/>
    <property type="match status" value="1"/>
</dbReference>
<feature type="binding site" evidence="11">
    <location>
        <position position="119"/>
    </location>
    <ligand>
        <name>S-adenosyl-L-methionine</name>
        <dbReference type="ChEBI" id="CHEBI:59789"/>
    </ligand>
</feature>
<dbReference type="InterPro" id="IPR015507">
    <property type="entry name" value="rRNA-MeTfrase_E"/>
</dbReference>
<keyword evidence="3 11" id="KW-0808">Transferase</keyword>
<protein>
    <recommendedName>
        <fullName evidence="7 11">Ribosomal RNA large subunit methyltransferase E</fullName>
        <ecNumber evidence="6 11">2.1.1.166</ecNumber>
    </recommendedName>
    <alternativeName>
        <fullName evidence="9 11">23S rRNA Um2552 methyltransferase</fullName>
    </alternativeName>
    <alternativeName>
        <fullName evidence="8 11">rRNA (uridine-2'-O-)-methyltransferase</fullName>
    </alternativeName>
</protein>
<proteinExistence type="inferred from homology"/>
<keyword evidence="1 11" id="KW-0698">rRNA processing</keyword>
<keyword evidence="4 11" id="KW-0949">S-adenosyl-L-methionine</keyword>
<dbReference type="PIRSF" id="PIRSF005461">
    <property type="entry name" value="23S_rRNA_mtase"/>
    <property type="match status" value="1"/>
</dbReference>
<dbReference type="PANTHER" id="PTHR10920:SF18">
    <property type="entry name" value="RRNA METHYLTRANSFERASE 2, MITOCHONDRIAL"/>
    <property type="match status" value="1"/>
</dbReference>
<dbReference type="Proteomes" id="UP000192418">
    <property type="component" value="Unassembled WGS sequence"/>
</dbReference>
<dbReference type="RefSeq" id="WP_084067324.1">
    <property type="nucleotide sequence ID" value="NZ_FWXY01000004.1"/>
</dbReference>
<evidence type="ECO:0000313" key="15">
    <source>
        <dbReference type="Proteomes" id="UP000192418"/>
    </source>
</evidence>
<feature type="binding site" evidence="11">
    <location>
        <position position="79"/>
    </location>
    <ligand>
        <name>S-adenosyl-L-methionine</name>
        <dbReference type="ChEBI" id="CHEBI:59789"/>
    </ligand>
</feature>
<keyword evidence="2 11" id="KW-0489">Methyltransferase</keyword>
<comment type="function">
    <text evidence="5 11">Specifically methylates the uridine in position 2552 of 23S rRNA at the 2'-O position of the ribose in the fully assembled 50S ribosomal subunit.</text>
</comment>
<accession>A0A1W2A445</accession>
<evidence type="ECO:0000259" key="13">
    <source>
        <dbReference type="Pfam" id="PF01728"/>
    </source>
</evidence>
<comment type="subcellular location">
    <subcellularLocation>
        <location evidence="11">Cytoplasm</location>
    </subcellularLocation>
</comment>
<evidence type="ECO:0000256" key="4">
    <source>
        <dbReference type="ARBA" id="ARBA00022691"/>
    </source>
</evidence>
<evidence type="ECO:0000256" key="12">
    <source>
        <dbReference type="PIRSR" id="PIRSR005461-1"/>
    </source>
</evidence>
<evidence type="ECO:0000256" key="7">
    <source>
        <dbReference type="ARBA" id="ARBA00041129"/>
    </source>
</evidence>
<evidence type="ECO:0000256" key="11">
    <source>
        <dbReference type="HAMAP-Rule" id="MF_01547"/>
    </source>
</evidence>
<dbReference type="InterPro" id="IPR002877">
    <property type="entry name" value="RNA_MeTrfase_FtsJ_dom"/>
</dbReference>
<dbReference type="OrthoDB" id="9790080at2"/>
<dbReference type="Pfam" id="PF01728">
    <property type="entry name" value="FtsJ"/>
    <property type="match status" value="1"/>
</dbReference>
<dbReference type="InterPro" id="IPR029063">
    <property type="entry name" value="SAM-dependent_MTases_sf"/>
</dbReference>